<sequence>MIKAFILVLIFESGPNLTGIHNVEFSSRQTCESARITLQAKAKQQARTTEDGKKIEALKLIDTACLEK</sequence>
<protein>
    <submittedName>
        <fullName evidence="1">Uncharacterized protein</fullName>
    </submittedName>
</protein>
<organism evidence="1 2">
    <name type="scientific">Xylella fastidiosa subsp. multiplex</name>
    <dbReference type="NCBI Taxonomy" id="644357"/>
    <lineage>
        <taxon>Bacteria</taxon>
        <taxon>Pseudomonadati</taxon>
        <taxon>Pseudomonadota</taxon>
        <taxon>Gammaproteobacteria</taxon>
        <taxon>Lysobacterales</taxon>
        <taxon>Lysobacteraceae</taxon>
        <taxon>Xylella</taxon>
    </lineage>
</organism>
<dbReference type="AlphaFoldDB" id="A0AAW6I129"/>
<name>A0AAW6I129_XYLFS</name>
<reference evidence="1" key="2">
    <citation type="journal article" date="2023" name="Commun. Biol.">
        <title>Suspicions of two bridgehead invasions of Xylella fastidiosa subsp. multiplex in France.</title>
        <authorList>
            <person name="Dupas E."/>
            <person name="Durand K."/>
            <person name="Rieux A."/>
            <person name="Briand M."/>
            <person name="Pruvost O."/>
            <person name="Cunty A."/>
            <person name="Denance N."/>
            <person name="Donnadieu C."/>
            <person name="Legendre B."/>
            <person name="Lopez-Roques C."/>
            <person name="Cesbron S."/>
            <person name="Ravigne V."/>
            <person name="Jacques M.A."/>
        </authorList>
    </citation>
    <scope>NUCLEOTIDE SEQUENCE</scope>
    <source>
        <strain evidence="1">CFBP8070</strain>
    </source>
</reference>
<dbReference type="RefSeq" id="WP_128723802.1">
    <property type="nucleotide sequence ID" value="NZ_JAJJZY010000057.1"/>
</dbReference>
<reference evidence="1" key="1">
    <citation type="submission" date="2021-11" db="EMBL/GenBank/DDBJ databases">
        <authorList>
            <person name="Denance N."/>
            <person name="Briand M."/>
            <person name="Dupas E."/>
            <person name="Durand K."/>
            <person name="Legendre B."/>
            <person name="Cunty A."/>
            <person name="Donnadieu C."/>
            <person name="Lopez Roques C."/>
            <person name="Cesbron S."/>
            <person name="Jacques M.A."/>
        </authorList>
    </citation>
    <scope>NUCLEOTIDE SEQUENCE</scope>
    <source>
        <strain evidence="1">CFBP8070</strain>
    </source>
</reference>
<gene>
    <name evidence="1" type="ORF">LOK82_13400</name>
</gene>
<dbReference type="Proteomes" id="UP001220702">
    <property type="component" value="Unassembled WGS sequence"/>
</dbReference>
<evidence type="ECO:0000313" key="1">
    <source>
        <dbReference type="EMBL" id="MDC6409547.1"/>
    </source>
</evidence>
<proteinExistence type="predicted"/>
<comment type="caution">
    <text evidence="1">The sequence shown here is derived from an EMBL/GenBank/DDBJ whole genome shotgun (WGS) entry which is preliminary data.</text>
</comment>
<evidence type="ECO:0000313" key="2">
    <source>
        <dbReference type="Proteomes" id="UP001220702"/>
    </source>
</evidence>
<dbReference type="EMBL" id="JAJKGN010000003">
    <property type="protein sequence ID" value="MDC6409547.1"/>
    <property type="molecule type" value="Genomic_DNA"/>
</dbReference>
<accession>A0AAW6I129</accession>